<reference evidence="1 2" key="1">
    <citation type="journal article" date="2020" name="Mol. Biol. Evol.">
        <title>Distinct Expression and Methylation Patterns for Genes with Different Fates following a Single Whole-Genome Duplication in Flowering Plants.</title>
        <authorList>
            <person name="Shi T."/>
            <person name="Rahmani R.S."/>
            <person name="Gugger P.F."/>
            <person name="Wang M."/>
            <person name="Li H."/>
            <person name="Zhang Y."/>
            <person name="Li Z."/>
            <person name="Wang Q."/>
            <person name="Van de Peer Y."/>
            <person name="Marchal K."/>
            <person name="Chen J."/>
        </authorList>
    </citation>
    <scope>NUCLEOTIDE SEQUENCE [LARGE SCALE GENOMIC DNA]</scope>
    <source>
        <tissue evidence="1">Leaf</tissue>
    </source>
</reference>
<accession>A0A822Y6F0</accession>
<dbReference type="EMBL" id="DUZY01000002">
    <property type="protein sequence ID" value="DAD26909.1"/>
    <property type="molecule type" value="Genomic_DNA"/>
</dbReference>
<evidence type="ECO:0000313" key="1">
    <source>
        <dbReference type="EMBL" id="DAD26909.1"/>
    </source>
</evidence>
<gene>
    <name evidence="1" type="ORF">HUJ06_028376</name>
</gene>
<sequence length="68" mass="8002">MVEVAYVGYFDNNHLQLYQAKCFGRGAPLYKLSNLYGLVMIFFSSQRRLRPSYEKRKFSLECCLVLIL</sequence>
<keyword evidence="2" id="KW-1185">Reference proteome</keyword>
<evidence type="ECO:0000313" key="2">
    <source>
        <dbReference type="Proteomes" id="UP000607653"/>
    </source>
</evidence>
<organism evidence="1 2">
    <name type="scientific">Nelumbo nucifera</name>
    <name type="common">Sacred lotus</name>
    <dbReference type="NCBI Taxonomy" id="4432"/>
    <lineage>
        <taxon>Eukaryota</taxon>
        <taxon>Viridiplantae</taxon>
        <taxon>Streptophyta</taxon>
        <taxon>Embryophyta</taxon>
        <taxon>Tracheophyta</taxon>
        <taxon>Spermatophyta</taxon>
        <taxon>Magnoliopsida</taxon>
        <taxon>Proteales</taxon>
        <taxon>Nelumbonaceae</taxon>
        <taxon>Nelumbo</taxon>
    </lineage>
</organism>
<comment type="caution">
    <text evidence="1">The sequence shown here is derived from an EMBL/GenBank/DDBJ whole genome shotgun (WGS) entry which is preliminary data.</text>
</comment>
<dbReference type="Proteomes" id="UP000607653">
    <property type="component" value="Unassembled WGS sequence"/>
</dbReference>
<name>A0A822Y6F0_NELNU</name>
<protein>
    <submittedName>
        <fullName evidence="1">Uncharacterized protein</fullName>
    </submittedName>
</protein>
<dbReference type="AlphaFoldDB" id="A0A822Y6F0"/>
<proteinExistence type="predicted"/>